<keyword evidence="3" id="KW-0863">Zinc-finger</keyword>
<dbReference type="EMBL" id="DS985254">
    <property type="protein sequence ID" value="EDV21328.1"/>
    <property type="molecule type" value="Genomic_DNA"/>
</dbReference>
<dbReference type="InterPro" id="IPR051366">
    <property type="entry name" value="DEF8"/>
</dbReference>
<keyword evidence="2" id="KW-0677">Repeat</keyword>
<dbReference type="GO" id="GO:0008270">
    <property type="term" value="F:zinc ion binding"/>
    <property type="evidence" value="ECO:0007669"/>
    <property type="project" value="UniProtKB-KW"/>
</dbReference>
<evidence type="ECO:0000313" key="6">
    <source>
        <dbReference type="EMBL" id="EDV21328.1"/>
    </source>
</evidence>
<dbReference type="PhylomeDB" id="B3S7P2"/>
<accession>B3S7P2</accession>
<evidence type="ECO:0000256" key="4">
    <source>
        <dbReference type="ARBA" id="ARBA00022833"/>
    </source>
</evidence>
<dbReference type="KEGG" id="tad:TRIADDRAFT_60242"/>
<keyword evidence="4" id="KW-0862">Zinc</keyword>
<gene>
    <name evidence="6" type="ORF">TRIADDRAFT_60242</name>
</gene>
<dbReference type="eggNOG" id="KOG1829">
    <property type="taxonomic scope" value="Eukaryota"/>
</dbReference>
<dbReference type="OMA" id="QCQKPIS"/>
<dbReference type="AlphaFoldDB" id="B3S7P2"/>
<dbReference type="STRING" id="10228.B3S7P2"/>
<proteinExistence type="predicted"/>
<dbReference type="SMART" id="SM01175">
    <property type="entry name" value="DUF4206"/>
    <property type="match status" value="1"/>
</dbReference>
<name>B3S7P2_TRIAD</name>
<organism evidence="6 7">
    <name type="scientific">Trichoplax adhaerens</name>
    <name type="common">Trichoplax reptans</name>
    <dbReference type="NCBI Taxonomy" id="10228"/>
    <lineage>
        <taxon>Eukaryota</taxon>
        <taxon>Metazoa</taxon>
        <taxon>Placozoa</taxon>
        <taxon>Uniplacotomia</taxon>
        <taxon>Trichoplacea</taxon>
        <taxon>Trichoplacidae</taxon>
        <taxon>Trichoplax</taxon>
    </lineage>
</organism>
<dbReference type="RefSeq" id="XP_002116295.1">
    <property type="nucleotide sequence ID" value="XM_002116259.1"/>
</dbReference>
<reference evidence="6 7" key="1">
    <citation type="journal article" date="2008" name="Nature">
        <title>The Trichoplax genome and the nature of placozoans.</title>
        <authorList>
            <person name="Srivastava M."/>
            <person name="Begovic E."/>
            <person name="Chapman J."/>
            <person name="Putnam N.H."/>
            <person name="Hellsten U."/>
            <person name="Kawashima T."/>
            <person name="Kuo A."/>
            <person name="Mitros T."/>
            <person name="Salamov A."/>
            <person name="Carpenter M.L."/>
            <person name="Signorovitch A.Y."/>
            <person name="Moreno M.A."/>
            <person name="Kamm K."/>
            <person name="Grimwood J."/>
            <person name="Schmutz J."/>
            <person name="Shapiro H."/>
            <person name="Grigoriev I.V."/>
            <person name="Buss L.W."/>
            <person name="Schierwater B."/>
            <person name="Dellaporta S.L."/>
            <person name="Rokhsar D.S."/>
        </authorList>
    </citation>
    <scope>NUCLEOTIDE SEQUENCE [LARGE SCALE GENOMIC DNA]</scope>
    <source>
        <strain evidence="6 7">Grell-BS-1999</strain>
    </source>
</reference>
<dbReference type="OrthoDB" id="62364at2759"/>
<dbReference type="PANTHER" id="PTHR12326">
    <property type="entry name" value="PLECKSTRIN HOMOLOGY DOMAIN CONTAINING PROTEIN"/>
    <property type="match status" value="1"/>
</dbReference>
<dbReference type="PANTHER" id="PTHR12326:SF12">
    <property type="entry name" value="PLECKSTRIN HOMOLOGY AND RUN DOMAIN CONTAINING M1"/>
    <property type="match status" value="1"/>
</dbReference>
<evidence type="ECO:0000256" key="2">
    <source>
        <dbReference type="ARBA" id="ARBA00022737"/>
    </source>
</evidence>
<dbReference type="Proteomes" id="UP000009022">
    <property type="component" value="Unassembled WGS sequence"/>
</dbReference>
<dbReference type="InterPro" id="IPR025258">
    <property type="entry name" value="RH_dom"/>
</dbReference>
<evidence type="ECO:0000259" key="5">
    <source>
        <dbReference type="SMART" id="SM01175"/>
    </source>
</evidence>
<evidence type="ECO:0000313" key="7">
    <source>
        <dbReference type="Proteomes" id="UP000009022"/>
    </source>
</evidence>
<feature type="domain" description="Rubicon Homology" evidence="5">
    <location>
        <begin position="83"/>
        <end position="287"/>
    </location>
</feature>
<protein>
    <recommendedName>
        <fullName evidence="5">Rubicon Homology domain-containing protein</fullName>
    </recommendedName>
</protein>
<evidence type="ECO:0000256" key="1">
    <source>
        <dbReference type="ARBA" id="ARBA00022723"/>
    </source>
</evidence>
<dbReference type="Pfam" id="PF13901">
    <property type="entry name" value="RH_dom"/>
    <property type="match status" value="1"/>
</dbReference>
<dbReference type="InParanoid" id="B3S7P2"/>
<keyword evidence="1" id="KW-0479">Metal-binding</keyword>
<dbReference type="GeneID" id="6757508"/>
<keyword evidence="7" id="KW-1185">Reference proteome</keyword>
<sequence>MTTRSDDFQEIEDETLSSWEVFDADNCSIMHRCSSLDPSTMDEATRTKMQLLTSIKNETGLDSQDYKCSRCNSFIGLIFGGYNVCNFDGCYYCSGCHDNGKFHVIPARLIHNWDSTEYAVCHENMKFLAMIKSEPLFDISKLNPSLYNTVPEMGEAKRLRLQMNQIKKYLSCCDDNDAVVAIERKILSRLYLWEDASVYSLQDLIEVSNGKLIEQLRSVVQLAMQHIKSCKRCWQKGYICELCRSEEVIFPFQLDLAITCPLCNSVYHQQCKKGIACRKCSRKTARALQEFQI</sequence>
<evidence type="ECO:0000256" key="3">
    <source>
        <dbReference type="ARBA" id="ARBA00022771"/>
    </source>
</evidence>
<dbReference type="HOGENOM" id="CLU_034500_2_0_1"/>
<dbReference type="CTD" id="6757508"/>